<organism evidence="1 2">
    <name type="scientific">Chryseobacterium soldanellicola</name>
    <dbReference type="NCBI Taxonomy" id="311333"/>
    <lineage>
        <taxon>Bacteria</taxon>
        <taxon>Pseudomonadati</taxon>
        <taxon>Bacteroidota</taxon>
        <taxon>Flavobacteriia</taxon>
        <taxon>Flavobacteriales</taxon>
        <taxon>Weeksellaceae</taxon>
        <taxon>Chryseobacterium group</taxon>
        <taxon>Chryseobacterium</taxon>
    </lineage>
</organism>
<dbReference type="EMBL" id="FNKL01000001">
    <property type="protein sequence ID" value="SDQ06825.1"/>
    <property type="molecule type" value="Genomic_DNA"/>
</dbReference>
<sequence>MTTIVGLSLYVESLVKILNLDKASAVDEATKT</sequence>
<keyword evidence="2" id="KW-1185">Reference proteome</keyword>
<dbReference type="AlphaFoldDB" id="A0A1H0XVD8"/>
<proteinExistence type="predicted"/>
<reference evidence="2" key="1">
    <citation type="submission" date="2016-10" db="EMBL/GenBank/DDBJ databases">
        <authorList>
            <person name="Varghese N."/>
            <person name="Submissions S."/>
        </authorList>
    </citation>
    <scope>NUCLEOTIDE SEQUENCE [LARGE SCALE GENOMIC DNA]</scope>
    <source>
        <strain evidence="2">DSM 17072</strain>
    </source>
</reference>
<gene>
    <name evidence="1" type="ORF">SAMN05421664_0289</name>
</gene>
<evidence type="ECO:0000313" key="2">
    <source>
        <dbReference type="Proteomes" id="UP000199627"/>
    </source>
</evidence>
<name>A0A1H0XVD8_9FLAO</name>
<accession>A0A1H0XVD8</accession>
<evidence type="ECO:0000313" key="1">
    <source>
        <dbReference type="EMBL" id="SDQ06825.1"/>
    </source>
</evidence>
<dbReference type="Proteomes" id="UP000199627">
    <property type="component" value="Unassembled WGS sequence"/>
</dbReference>
<protein>
    <submittedName>
        <fullName evidence="1">Uncharacterized protein</fullName>
    </submittedName>
</protein>